<reference evidence="3" key="1">
    <citation type="journal article" date="2019" name="Int. J. Syst. Evol. Microbiol.">
        <title>The Global Catalogue of Microorganisms (GCM) 10K type strain sequencing project: providing services to taxonomists for standard genome sequencing and annotation.</title>
        <authorList>
            <consortium name="The Broad Institute Genomics Platform"/>
            <consortium name="The Broad Institute Genome Sequencing Center for Infectious Disease"/>
            <person name="Wu L."/>
            <person name="Ma J."/>
        </authorList>
    </citation>
    <scope>NUCLEOTIDE SEQUENCE [LARGE SCALE GENOMIC DNA]</scope>
    <source>
        <strain evidence="3">CGMCC 1.15053</strain>
    </source>
</reference>
<name>A0ABW1DHR5_9DEIO</name>
<protein>
    <submittedName>
        <fullName evidence="2">DinB family protein</fullName>
    </submittedName>
</protein>
<dbReference type="Proteomes" id="UP001595979">
    <property type="component" value="Unassembled WGS sequence"/>
</dbReference>
<dbReference type="EMBL" id="JBHSOH010000006">
    <property type="protein sequence ID" value="MFC5848150.1"/>
    <property type="molecule type" value="Genomic_DNA"/>
</dbReference>
<dbReference type="InterPro" id="IPR024775">
    <property type="entry name" value="DinB-like"/>
</dbReference>
<comment type="caution">
    <text evidence="2">The sequence shown here is derived from an EMBL/GenBank/DDBJ whole genome shotgun (WGS) entry which is preliminary data.</text>
</comment>
<organism evidence="2 3">
    <name type="scientific">Deinococcus petrolearius</name>
    <dbReference type="NCBI Taxonomy" id="1751295"/>
    <lineage>
        <taxon>Bacteria</taxon>
        <taxon>Thermotogati</taxon>
        <taxon>Deinococcota</taxon>
        <taxon>Deinococci</taxon>
        <taxon>Deinococcales</taxon>
        <taxon>Deinococcaceae</taxon>
        <taxon>Deinococcus</taxon>
    </lineage>
</organism>
<accession>A0ABW1DHR5</accession>
<dbReference type="RefSeq" id="WP_380047917.1">
    <property type="nucleotide sequence ID" value="NZ_JBHSOH010000006.1"/>
</dbReference>
<dbReference type="SUPFAM" id="SSF109854">
    <property type="entry name" value="DinB/YfiT-like putative metalloenzymes"/>
    <property type="match status" value="1"/>
</dbReference>
<evidence type="ECO:0000313" key="2">
    <source>
        <dbReference type="EMBL" id="MFC5848150.1"/>
    </source>
</evidence>
<dbReference type="Gene3D" id="1.20.120.450">
    <property type="entry name" value="dinb family like domain"/>
    <property type="match status" value="1"/>
</dbReference>
<sequence>MTEISRPQPGEYSAFHARYVALVPEDDLLAAMQAQEAVTAAALGAYAATPDHSYAPGKWTVRQLLGHMTDVERVFGGRLLFIARGDPTRLPGFEQDDWMRAADFGRYALPDLLAEFGAVRRSHLSLLRWLPPGDWTRRGVVGDHDFTVRALARMMLGHERAHLDVLRERYDPVRPG</sequence>
<evidence type="ECO:0000313" key="3">
    <source>
        <dbReference type="Proteomes" id="UP001595979"/>
    </source>
</evidence>
<proteinExistence type="predicted"/>
<keyword evidence="3" id="KW-1185">Reference proteome</keyword>
<gene>
    <name evidence="2" type="ORF">ACFPQ6_07480</name>
</gene>
<evidence type="ECO:0000259" key="1">
    <source>
        <dbReference type="Pfam" id="PF12867"/>
    </source>
</evidence>
<dbReference type="InterPro" id="IPR034660">
    <property type="entry name" value="DinB/YfiT-like"/>
</dbReference>
<feature type="domain" description="DinB-like" evidence="1">
    <location>
        <begin position="37"/>
        <end position="163"/>
    </location>
</feature>
<dbReference type="Pfam" id="PF12867">
    <property type="entry name" value="DinB_2"/>
    <property type="match status" value="1"/>
</dbReference>